<protein>
    <recommendedName>
        <fullName evidence="2">SHOCT domain-containing protein</fullName>
    </recommendedName>
</protein>
<evidence type="ECO:0000313" key="4">
    <source>
        <dbReference type="Proteomes" id="UP001501697"/>
    </source>
</evidence>
<proteinExistence type="predicted"/>
<keyword evidence="4" id="KW-1185">Reference proteome</keyword>
<dbReference type="Proteomes" id="UP001501697">
    <property type="component" value="Unassembled WGS sequence"/>
</dbReference>
<evidence type="ECO:0000313" key="3">
    <source>
        <dbReference type="EMBL" id="GAA3634593.1"/>
    </source>
</evidence>
<comment type="caution">
    <text evidence="3">The sequence shown here is derived from an EMBL/GenBank/DDBJ whole genome shotgun (WGS) entry which is preliminary data.</text>
</comment>
<dbReference type="EMBL" id="BAAAYU010000005">
    <property type="protein sequence ID" value="GAA3634593.1"/>
    <property type="molecule type" value="Genomic_DNA"/>
</dbReference>
<dbReference type="InterPro" id="IPR018649">
    <property type="entry name" value="SHOCT"/>
</dbReference>
<evidence type="ECO:0000256" key="1">
    <source>
        <dbReference type="SAM" id="MobiDB-lite"/>
    </source>
</evidence>
<gene>
    <name evidence="3" type="ORF">GCM10022200_17290</name>
</gene>
<sequence length="117" mass="12119">MPLMGRMGRPGLLGMAARTAVVAGTATAVSGNVARRQQRRAQDKYEQHEYEVQQEAAAMAPQSAPPPQYAPPAAPAAATAPAPGGDLVAELQQLAQLKAQGILSDAEFETAKAKLLG</sequence>
<reference evidence="4" key="1">
    <citation type="journal article" date="2019" name="Int. J. Syst. Evol. Microbiol.">
        <title>The Global Catalogue of Microorganisms (GCM) 10K type strain sequencing project: providing services to taxonomists for standard genome sequencing and annotation.</title>
        <authorList>
            <consortium name="The Broad Institute Genomics Platform"/>
            <consortium name="The Broad Institute Genome Sequencing Center for Infectious Disease"/>
            <person name="Wu L."/>
            <person name="Ma J."/>
        </authorList>
    </citation>
    <scope>NUCLEOTIDE SEQUENCE [LARGE SCALE GENOMIC DNA]</scope>
    <source>
        <strain evidence="4">JCM 16544</strain>
    </source>
</reference>
<accession>A0ABP7AK51</accession>
<organism evidence="3 4">
    <name type="scientific">Microbacterium awajiense</name>
    <dbReference type="NCBI Taxonomy" id="415214"/>
    <lineage>
        <taxon>Bacteria</taxon>
        <taxon>Bacillati</taxon>
        <taxon>Actinomycetota</taxon>
        <taxon>Actinomycetes</taxon>
        <taxon>Micrococcales</taxon>
        <taxon>Microbacteriaceae</taxon>
        <taxon>Microbacterium</taxon>
    </lineage>
</organism>
<dbReference type="Pfam" id="PF09851">
    <property type="entry name" value="SHOCT"/>
    <property type="match status" value="1"/>
</dbReference>
<name>A0ABP7AK51_9MICO</name>
<feature type="region of interest" description="Disordered" evidence="1">
    <location>
        <begin position="31"/>
        <end position="83"/>
    </location>
</feature>
<feature type="compositionally biased region" description="Pro residues" evidence="1">
    <location>
        <begin position="63"/>
        <end position="74"/>
    </location>
</feature>
<feature type="compositionally biased region" description="Basic and acidic residues" evidence="1">
    <location>
        <begin position="40"/>
        <end position="51"/>
    </location>
</feature>
<evidence type="ECO:0000259" key="2">
    <source>
        <dbReference type="Pfam" id="PF09851"/>
    </source>
</evidence>
<feature type="compositionally biased region" description="Low complexity" evidence="1">
    <location>
        <begin position="53"/>
        <end position="62"/>
    </location>
</feature>
<feature type="domain" description="SHOCT" evidence="2">
    <location>
        <begin position="89"/>
        <end position="116"/>
    </location>
</feature>